<dbReference type="PATRIC" id="fig|271.14.peg.2133"/>
<evidence type="ECO:0008006" key="4">
    <source>
        <dbReference type="Google" id="ProtNLM"/>
    </source>
</evidence>
<reference evidence="2 3" key="1">
    <citation type="submission" date="2015-07" db="EMBL/GenBank/DDBJ databases">
        <authorList>
            <person name="Noorani M."/>
        </authorList>
    </citation>
    <scope>NUCLEOTIDE SEQUENCE [LARGE SCALE GENOMIC DNA]</scope>
    <source>
        <strain evidence="3">ATCC 25104 / DSM 625 / JCM 10724 / NBRC 103206 / NCIMB 11243 / YT-1</strain>
    </source>
</reference>
<feature type="chain" id="PRO_5005831122" description="LPS-assembly protein LptD" evidence="1">
    <location>
        <begin position="17"/>
        <end position="537"/>
    </location>
</feature>
<proteinExistence type="predicted"/>
<protein>
    <recommendedName>
        <fullName evidence="4">LPS-assembly protein LptD</fullName>
    </recommendedName>
</protein>
<dbReference type="Proteomes" id="UP000037685">
    <property type="component" value="Unassembled WGS sequence"/>
</dbReference>
<dbReference type="RefSeq" id="WP_053768327.1">
    <property type="nucleotide sequence ID" value="NZ_LHCI01000106.1"/>
</dbReference>
<keyword evidence="1" id="KW-0732">Signal</keyword>
<organism evidence="2 3">
    <name type="scientific">Thermus aquaticus</name>
    <dbReference type="NCBI Taxonomy" id="271"/>
    <lineage>
        <taxon>Bacteria</taxon>
        <taxon>Thermotogati</taxon>
        <taxon>Deinococcota</taxon>
        <taxon>Deinococci</taxon>
        <taxon>Thermales</taxon>
        <taxon>Thermaceae</taxon>
        <taxon>Thermus</taxon>
    </lineage>
</organism>
<comment type="caution">
    <text evidence="2">The sequence shown here is derived from an EMBL/GenBank/DDBJ whole genome shotgun (WGS) entry which is preliminary data.</text>
</comment>
<dbReference type="EMBL" id="LHCI01000106">
    <property type="protein sequence ID" value="KOX90857.1"/>
    <property type="molecule type" value="Genomic_DNA"/>
</dbReference>
<evidence type="ECO:0000313" key="2">
    <source>
        <dbReference type="EMBL" id="KOX90857.1"/>
    </source>
</evidence>
<evidence type="ECO:0000256" key="1">
    <source>
        <dbReference type="SAM" id="SignalP"/>
    </source>
</evidence>
<name>A0A0M9AFA0_THEAQ</name>
<sequence length="537" mass="59165">MKRALAWVLLLGAALAGPCAERPYTLETEEGLLGGEEMSYDGEALVFEGRACLEGKGFRLEAPRIAYLEGEGTFQAEGLTGLAQGWRLEAGRLEGKLLKEVRLARGRLRAEAAELTLSSPPEGRKVRLTTPAYRVRAEKAIFTEKEARLFGFLATPCPCGEDLRLSLEEATFLVDTGELRGEAHLGLFGLEVPLSEARVNLNRPPRLESPLVFSASDTGGYTLGLRDFPLPRPGEEVGAWKRRLTLLASGLTTSKESLLFGLKEGSLGAEVRLGYGAGVRAFWDDLLFAATPLPPNAATPRLETRYTPRFLLEGAELKPFVRYAETASAQGWTLGLEGRYPWGFREGPFSLSLEPGLLLALYPGRDPYLSLWGSLRAAFREGEARAEVSYWGRLEPFGPRNLFAYEARPEGQRLDLLLAYGPLEGRYYLENPLGNRMVGVEVAYEDGALGRFRVGWREGSYPEWLLAYAMPEPDRACCQALWLAPQVGLGPEGVSRYGLTLRLYDGCFAYELKAQNVLKGQYGEATGFSLGFGLRVR</sequence>
<gene>
    <name evidence="2" type="ORF">BVI061214_02055</name>
</gene>
<accession>A0A0M9AFA0</accession>
<feature type="signal peptide" evidence="1">
    <location>
        <begin position="1"/>
        <end position="16"/>
    </location>
</feature>
<dbReference type="AlphaFoldDB" id="A0A0M9AFA0"/>
<evidence type="ECO:0000313" key="3">
    <source>
        <dbReference type="Proteomes" id="UP000037685"/>
    </source>
</evidence>